<geneLocation type="plasmid" evidence="2 3">
    <name>unnamed</name>
</geneLocation>
<dbReference type="RefSeq" id="WP_144227819.1">
    <property type="nucleotide sequence ID" value="NZ_CP041677.1"/>
</dbReference>
<reference evidence="2 3" key="1">
    <citation type="submission" date="2019-07" db="EMBL/GenBank/DDBJ databases">
        <title>Gastrointestinal microbiota of Peromyscus leucopus, the white-footed mouse.</title>
        <authorList>
            <person name="Milovic A."/>
            <person name="Bassam K."/>
            <person name="Barbour A.G."/>
        </authorList>
    </citation>
    <scope>NUCLEOTIDE SEQUENCE [LARGE SCALE GENOMIC DNA]</scope>
    <source>
        <strain evidence="2 3">LL7</strain>
        <plasmid evidence="2 3">unnamed</plasmid>
    </source>
</reference>
<protein>
    <submittedName>
        <fullName evidence="2">Uncharacterized protein</fullName>
    </submittedName>
</protein>
<name>A0A517D894_LIMRT</name>
<sequence length="60" mass="6924">MEQQTNQQRKHLVAPVVMQDGLGKAVPDTPINQKEIKEAEKRVKDIHIDDTHVLDTPYLY</sequence>
<evidence type="ECO:0000313" key="3">
    <source>
        <dbReference type="Proteomes" id="UP000316394"/>
    </source>
</evidence>
<accession>A0A517D894</accession>
<proteinExistence type="predicted"/>
<evidence type="ECO:0000313" key="2">
    <source>
        <dbReference type="EMBL" id="QDR73569.1"/>
    </source>
</evidence>
<dbReference type="EMBL" id="CP041677">
    <property type="protein sequence ID" value="QDR73569.1"/>
    <property type="molecule type" value="Genomic_DNA"/>
</dbReference>
<dbReference type="AlphaFoldDB" id="A0A517D894"/>
<keyword evidence="2" id="KW-0614">Plasmid</keyword>
<organism evidence="2 3">
    <name type="scientific">Limosilactobacillus reuteri</name>
    <name type="common">Lactobacillus reuteri</name>
    <dbReference type="NCBI Taxonomy" id="1598"/>
    <lineage>
        <taxon>Bacteria</taxon>
        <taxon>Bacillati</taxon>
        <taxon>Bacillota</taxon>
        <taxon>Bacilli</taxon>
        <taxon>Lactobacillales</taxon>
        <taxon>Lactobacillaceae</taxon>
        <taxon>Limosilactobacillus</taxon>
    </lineage>
</organism>
<gene>
    <name evidence="2" type="ORF">FOD75_10745</name>
</gene>
<feature type="region of interest" description="Disordered" evidence="1">
    <location>
        <begin position="1"/>
        <end position="32"/>
    </location>
</feature>
<dbReference type="Proteomes" id="UP000316394">
    <property type="component" value="Plasmid unnamed"/>
</dbReference>
<evidence type="ECO:0000256" key="1">
    <source>
        <dbReference type="SAM" id="MobiDB-lite"/>
    </source>
</evidence>